<reference evidence="6" key="2">
    <citation type="submission" date="2015-01" db="EMBL/GenBank/DDBJ databases">
        <title>Evolutionary Origins and Diversification of the Mycorrhizal Mutualists.</title>
        <authorList>
            <consortium name="DOE Joint Genome Institute"/>
            <consortium name="Mycorrhizal Genomics Consortium"/>
            <person name="Kohler A."/>
            <person name="Kuo A."/>
            <person name="Nagy L.G."/>
            <person name="Floudas D."/>
            <person name="Copeland A."/>
            <person name="Barry K.W."/>
            <person name="Cichocki N."/>
            <person name="Veneault-Fourrey C."/>
            <person name="LaButti K."/>
            <person name="Lindquist E.A."/>
            <person name="Lipzen A."/>
            <person name="Lundell T."/>
            <person name="Morin E."/>
            <person name="Murat C."/>
            <person name="Riley R."/>
            <person name="Ohm R."/>
            <person name="Sun H."/>
            <person name="Tunlid A."/>
            <person name="Henrissat B."/>
            <person name="Grigoriev I.V."/>
            <person name="Hibbett D.S."/>
            <person name="Martin F."/>
        </authorList>
    </citation>
    <scope>NUCLEOTIDE SEQUENCE [LARGE SCALE GENOMIC DNA]</scope>
    <source>
        <strain evidence="6">F 1598</strain>
    </source>
</reference>
<dbReference type="PROSITE" id="PS50850">
    <property type="entry name" value="MFS"/>
    <property type="match status" value="1"/>
</dbReference>
<feature type="transmembrane region" description="Helical" evidence="3">
    <location>
        <begin position="267"/>
        <end position="288"/>
    </location>
</feature>
<dbReference type="InterPro" id="IPR036259">
    <property type="entry name" value="MFS_trans_sf"/>
</dbReference>
<comment type="similarity">
    <text evidence="2">Belongs to the major facilitator superfamily. Monocarboxylate porter (TC 2.A.1.13) family.</text>
</comment>
<feature type="transmembrane region" description="Helical" evidence="3">
    <location>
        <begin position="194"/>
        <end position="216"/>
    </location>
</feature>
<dbReference type="Proteomes" id="UP000054166">
    <property type="component" value="Unassembled WGS sequence"/>
</dbReference>
<dbReference type="AlphaFoldDB" id="A0A0C3ERV6"/>
<dbReference type="Gene3D" id="1.20.1250.20">
    <property type="entry name" value="MFS general substrate transporter like domains"/>
    <property type="match status" value="2"/>
</dbReference>
<dbReference type="PANTHER" id="PTHR11360:SF234">
    <property type="entry name" value="MFS-TYPE TRANSPORTER DBAD-RELATED"/>
    <property type="match status" value="1"/>
</dbReference>
<accession>A0A0C3ERV6</accession>
<keyword evidence="3" id="KW-0812">Transmembrane</keyword>
<dbReference type="InterPro" id="IPR011701">
    <property type="entry name" value="MFS"/>
</dbReference>
<dbReference type="OrthoDB" id="6499973at2759"/>
<feature type="transmembrane region" description="Helical" evidence="3">
    <location>
        <begin position="393"/>
        <end position="415"/>
    </location>
</feature>
<protein>
    <recommendedName>
        <fullName evidence="4">Major facilitator superfamily (MFS) profile domain-containing protein</fullName>
    </recommendedName>
</protein>
<reference evidence="5 6" key="1">
    <citation type="submission" date="2014-04" db="EMBL/GenBank/DDBJ databases">
        <authorList>
            <consortium name="DOE Joint Genome Institute"/>
            <person name="Kuo A."/>
            <person name="Tarkka M."/>
            <person name="Buscot F."/>
            <person name="Kohler A."/>
            <person name="Nagy L.G."/>
            <person name="Floudas D."/>
            <person name="Copeland A."/>
            <person name="Barry K.W."/>
            <person name="Cichocki N."/>
            <person name="Veneault-Fourrey C."/>
            <person name="LaButti K."/>
            <person name="Lindquist E.A."/>
            <person name="Lipzen A."/>
            <person name="Lundell T."/>
            <person name="Morin E."/>
            <person name="Murat C."/>
            <person name="Sun H."/>
            <person name="Tunlid A."/>
            <person name="Henrissat B."/>
            <person name="Grigoriev I.V."/>
            <person name="Hibbett D.S."/>
            <person name="Martin F."/>
            <person name="Nordberg H.P."/>
            <person name="Cantor M.N."/>
            <person name="Hua S.X."/>
        </authorList>
    </citation>
    <scope>NUCLEOTIDE SEQUENCE [LARGE SCALE GENOMIC DNA]</scope>
    <source>
        <strain evidence="5 6">F 1598</strain>
    </source>
</reference>
<keyword evidence="6" id="KW-1185">Reference proteome</keyword>
<keyword evidence="3" id="KW-0472">Membrane</keyword>
<feature type="transmembrane region" description="Helical" evidence="3">
    <location>
        <begin position="73"/>
        <end position="95"/>
    </location>
</feature>
<feature type="transmembrane region" description="Helical" evidence="3">
    <location>
        <begin position="300"/>
        <end position="323"/>
    </location>
</feature>
<dbReference type="HOGENOM" id="CLU_001265_1_1_1"/>
<dbReference type="PANTHER" id="PTHR11360">
    <property type="entry name" value="MONOCARBOXYLATE TRANSPORTER"/>
    <property type="match status" value="1"/>
</dbReference>
<dbReference type="InterPro" id="IPR050327">
    <property type="entry name" value="Proton-linked_MCT"/>
</dbReference>
<evidence type="ECO:0000256" key="3">
    <source>
        <dbReference type="SAM" id="Phobius"/>
    </source>
</evidence>
<name>A0A0C3ERV6_PILCF</name>
<evidence type="ECO:0000256" key="1">
    <source>
        <dbReference type="ARBA" id="ARBA00004141"/>
    </source>
</evidence>
<feature type="transmembrane region" description="Helical" evidence="3">
    <location>
        <begin position="237"/>
        <end position="261"/>
    </location>
</feature>
<dbReference type="EMBL" id="KN833048">
    <property type="protein sequence ID" value="KIM75300.1"/>
    <property type="molecule type" value="Genomic_DNA"/>
</dbReference>
<evidence type="ECO:0000259" key="4">
    <source>
        <dbReference type="PROSITE" id="PS50850"/>
    </source>
</evidence>
<feature type="transmembrane region" description="Helical" evidence="3">
    <location>
        <begin position="32"/>
        <end position="53"/>
    </location>
</feature>
<dbReference type="InParanoid" id="A0A0C3ERV6"/>
<dbReference type="GO" id="GO:0022857">
    <property type="term" value="F:transmembrane transporter activity"/>
    <property type="evidence" value="ECO:0007669"/>
    <property type="project" value="InterPro"/>
</dbReference>
<evidence type="ECO:0000313" key="6">
    <source>
        <dbReference type="Proteomes" id="UP000054166"/>
    </source>
</evidence>
<feature type="transmembrane region" description="Helical" evidence="3">
    <location>
        <begin position="367"/>
        <end position="387"/>
    </location>
</feature>
<dbReference type="Pfam" id="PF07690">
    <property type="entry name" value="MFS_1"/>
    <property type="match status" value="1"/>
</dbReference>
<feature type="transmembrane region" description="Helical" evidence="3">
    <location>
        <begin position="161"/>
        <end position="182"/>
    </location>
</feature>
<gene>
    <name evidence="5" type="ORF">PILCRDRAFT_680559</name>
</gene>
<evidence type="ECO:0000313" key="5">
    <source>
        <dbReference type="EMBL" id="KIM75300.1"/>
    </source>
</evidence>
<feature type="domain" description="Major facilitator superfamily (MFS) profile" evidence="4">
    <location>
        <begin position="239"/>
        <end position="428"/>
    </location>
</feature>
<organism evidence="5 6">
    <name type="scientific">Piloderma croceum (strain F 1598)</name>
    <dbReference type="NCBI Taxonomy" id="765440"/>
    <lineage>
        <taxon>Eukaryota</taxon>
        <taxon>Fungi</taxon>
        <taxon>Dikarya</taxon>
        <taxon>Basidiomycota</taxon>
        <taxon>Agaricomycotina</taxon>
        <taxon>Agaricomycetes</taxon>
        <taxon>Agaricomycetidae</taxon>
        <taxon>Atheliales</taxon>
        <taxon>Atheliaceae</taxon>
        <taxon>Piloderma</taxon>
    </lineage>
</organism>
<dbReference type="GO" id="GO:0016020">
    <property type="term" value="C:membrane"/>
    <property type="evidence" value="ECO:0007669"/>
    <property type="project" value="UniProtKB-SubCell"/>
</dbReference>
<feature type="transmembrane region" description="Helical" evidence="3">
    <location>
        <begin position="129"/>
        <end position="149"/>
    </location>
</feature>
<sequence>MDTPKNENSESETISASQAAILDSGAKPEGGVTAWCTVAGGWMALFATFGYISSFGVYQDLYVLAGTASSFNVSWIGSTQLWFFIAMGLPAGGLLDKGYFKHLILVGSIIYVFSLFMLSLAHVDSYYQIFLSQGVGMGIGAGLIYLPAMAVQAHHWKTRRALAMGIVITGSSFGGIVYPILLNNLFNSSVGFAWGVRASAFLTLAMLAGANCLMSGKPKGDATGLPKAKLRDILTDTPFMLGPVIGGFLLALGVFFPYFYLQLFTNLHGLPSTFAFYTLTIQNGASILGRTIPNFLADRYGVINTITVMSFATGALVFAMLGIDSVGGVVAFAILYGFCSGGVLSLGAPLMARFIRDESEIGMRLGVAYFLNSFAYLAGPPVSGALLGSQNRWVRPIIFSAVVLLAGVVPVLLIARMLQAKRKGTQYV</sequence>
<keyword evidence="3" id="KW-1133">Transmembrane helix</keyword>
<proteinExistence type="inferred from homology"/>
<dbReference type="SUPFAM" id="SSF103473">
    <property type="entry name" value="MFS general substrate transporter"/>
    <property type="match status" value="1"/>
</dbReference>
<feature type="transmembrane region" description="Helical" evidence="3">
    <location>
        <begin position="329"/>
        <end position="355"/>
    </location>
</feature>
<evidence type="ECO:0000256" key="2">
    <source>
        <dbReference type="ARBA" id="ARBA00006727"/>
    </source>
</evidence>
<feature type="transmembrane region" description="Helical" evidence="3">
    <location>
        <begin position="102"/>
        <end position="123"/>
    </location>
</feature>
<dbReference type="STRING" id="765440.A0A0C3ERV6"/>
<comment type="subcellular location">
    <subcellularLocation>
        <location evidence="1">Membrane</location>
        <topology evidence="1">Multi-pass membrane protein</topology>
    </subcellularLocation>
</comment>
<dbReference type="InterPro" id="IPR020846">
    <property type="entry name" value="MFS_dom"/>
</dbReference>